<sequence>MEGDGEWKRHGRWRMPFIGRAYFVPELDLWVGLGKHRRIFAIDVVSEEPDAVHVERYVDLPFKVCVDKPSCCHFTDQEPIGATLLSMGGGSTFCLLEYFGVNEMERIMRLMTFSLKYDKYGDLTMGKSIQTRYNRVPSEVSLSTLKTPVAFWM</sequence>
<dbReference type="PANTHER" id="PTHR33085">
    <property type="entry name" value="OS12G0113100 PROTEIN-RELATED"/>
    <property type="match status" value="1"/>
</dbReference>
<dbReference type="Gramene" id="TraesCS2A03G0438900.1">
    <property type="protein sequence ID" value="TraesCS2A03G0438900.1.CDS1"/>
    <property type="gene ID" value="TraesCS2A03G0438900"/>
</dbReference>
<evidence type="ECO:0000313" key="2">
    <source>
        <dbReference type="Proteomes" id="UP000019116"/>
    </source>
</evidence>
<keyword evidence="2" id="KW-1185">Reference proteome</keyword>
<dbReference type="PANTHER" id="PTHR33085:SF78">
    <property type="entry name" value="EXPRESSED PROTEIN"/>
    <property type="match status" value="1"/>
</dbReference>
<dbReference type="InterPro" id="IPR012871">
    <property type="entry name" value="DUF1668_ORYSA"/>
</dbReference>
<proteinExistence type="predicted"/>
<dbReference type="Gramene" id="TraesWEE_scaffold_025192_01G000100.1">
    <property type="protein sequence ID" value="TraesWEE_scaffold_025192_01G000100.1"/>
    <property type="gene ID" value="TraesWEE_scaffold_025192_01G000100"/>
</dbReference>
<organism evidence="1">
    <name type="scientific">Triticum aestivum</name>
    <name type="common">Wheat</name>
    <dbReference type="NCBI Taxonomy" id="4565"/>
    <lineage>
        <taxon>Eukaryota</taxon>
        <taxon>Viridiplantae</taxon>
        <taxon>Streptophyta</taxon>
        <taxon>Embryophyta</taxon>
        <taxon>Tracheophyta</taxon>
        <taxon>Spermatophyta</taxon>
        <taxon>Magnoliopsida</taxon>
        <taxon>Liliopsida</taxon>
        <taxon>Poales</taxon>
        <taxon>Poaceae</taxon>
        <taxon>BOP clade</taxon>
        <taxon>Pooideae</taxon>
        <taxon>Triticodae</taxon>
        <taxon>Triticeae</taxon>
        <taxon>Triticinae</taxon>
        <taxon>Triticum</taxon>
    </lineage>
</organism>
<accession>A0A3B6AX26</accession>
<evidence type="ECO:0008006" key="3">
    <source>
        <dbReference type="Google" id="ProtNLM"/>
    </source>
</evidence>
<dbReference type="Gramene" id="TraesNOR2A03G00658370.1">
    <property type="protein sequence ID" value="TraesNOR2A03G00658370.1.CDS1"/>
    <property type="gene ID" value="TraesNOR2A03G00658370"/>
</dbReference>
<reference evidence="1" key="1">
    <citation type="submission" date="2018-08" db="EMBL/GenBank/DDBJ databases">
        <authorList>
            <person name="Rossello M."/>
        </authorList>
    </citation>
    <scope>NUCLEOTIDE SEQUENCE [LARGE SCALE GENOMIC DNA]</scope>
    <source>
        <strain evidence="1">cv. Chinese Spring</strain>
    </source>
</reference>
<evidence type="ECO:0000313" key="1">
    <source>
        <dbReference type="EnsemblPlants" id="TraesCS2A02G208100.1.cds1"/>
    </source>
</evidence>
<dbReference type="AlphaFoldDB" id="A0A3B6AX26"/>
<name>A0A3B6AX26_WHEAT</name>
<dbReference type="Pfam" id="PF07893">
    <property type="entry name" value="DUF1668"/>
    <property type="match status" value="1"/>
</dbReference>
<dbReference type="OrthoDB" id="715791at2759"/>
<reference evidence="1" key="2">
    <citation type="submission" date="2018-10" db="UniProtKB">
        <authorList>
            <consortium name="EnsemblPlants"/>
        </authorList>
    </citation>
    <scope>IDENTIFICATION</scope>
</reference>
<dbReference type="EnsemblPlants" id="TraesCS2A02G208100.1">
    <property type="protein sequence ID" value="TraesCS2A02G208100.1.cds1"/>
    <property type="gene ID" value="TraesCS2A02G208100"/>
</dbReference>
<protein>
    <recommendedName>
        <fullName evidence="3">DUF1618 domain-containing protein</fullName>
    </recommendedName>
</protein>
<dbReference type="Gramene" id="TraesJAG2A03G00650720.1">
    <property type="protein sequence ID" value="TraesJAG2A03G00650720.1.CDS1"/>
    <property type="gene ID" value="TraesJAG2A03G00650720"/>
</dbReference>
<dbReference type="OMA" id="NEMERIM"/>
<dbReference type="Proteomes" id="UP000019116">
    <property type="component" value="Chromosome 2A"/>
</dbReference>
<dbReference type="Gramene" id="TraesCS2A02G208100.1">
    <property type="protein sequence ID" value="TraesCS2A02G208100.1.cds1"/>
    <property type="gene ID" value="TraesCS2A02G208100"/>
</dbReference>